<dbReference type="PANTHER" id="PTHR33693:SF3">
    <property type="entry name" value="TYPE-5 URACIL-DNA GLYCOSYLASE"/>
    <property type="match status" value="1"/>
</dbReference>
<dbReference type="InterPro" id="IPR051536">
    <property type="entry name" value="UDG_Type-4/5"/>
</dbReference>
<evidence type="ECO:0000313" key="11">
    <source>
        <dbReference type="Proteomes" id="UP001243364"/>
    </source>
</evidence>
<feature type="region of interest" description="Disordered" evidence="8">
    <location>
        <begin position="141"/>
        <end position="167"/>
    </location>
</feature>
<keyword evidence="5" id="KW-0408">Iron</keyword>
<dbReference type="InterPro" id="IPR036895">
    <property type="entry name" value="Uracil-DNA_glycosylase-like_sf"/>
</dbReference>
<evidence type="ECO:0000256" key="3">
    <source>
        <dbReference type="ARBA" id="ARBA00022763"/>
    </source>
</evidence>
<dbReference type="InterPro" id="IPR005122">
    <property type="entry name" value="Uracil-DNA_glycosylase-like"/>
</dbReference>
<evidence type="ECO:0000259" key="9">
    <source>
        <dbReference type="Pfam" id="PF03167"/>
    </source>
</evidence>
<dbReference type="SUPFAM" id="SSF52141">
    <property type="entry name" value="Uracil-DNA glycosylase-like"/>
    <property type="match status" value="1"/>
</dbReference>
<dbReference type="Gene3D" id="3.40.470.10">
    <property type="entry name" value="Uracil-DNA glycosylase-like domain"/>
    <property type="match status" value="1"/>
</dbReference>
<dbReference type="Pfam" id="PF03167">
    <property type="entry name" value="UDG"/>
    <property type="match status" value="1"/>
</dbReference>
<evidence type="ECO:0000256" key="4">
    <source>
        <dbReference type="ARBA" id="ARBA00022801"/>
    </source>
</evidence>
<name>A0ABU0QB39_STRAH</name>
<gene>
    <name evidence="10" type="ORF">QFZ56_006349</name>
</gene>
<protein>
    <submittedName>
        <fullName evidence="10">Uracil-DNA glycosylase</fullName>
    </submittedName>
</protein>
<organism evidence="10 11">
    <name type="scientific">Streptomyces achromogenes</name>
    <dbReference type="NCBI Taxonomy" id="67255"/>
    <lineage>
        <taxon>Bacteria</taxon>
        <taxon>Bacillati</taxon>
        <taxon>Actinomycetota</taxon>
        <taxon>Actinomycetes</taxon>
        <taxon>Kitasatosporales</taxon>
        <taxon>Streptomycetaceae</taxon>
        <taxon>Streptomyces</taxon>
    </lineage>
</organism>
<evidence type="ECO:0000313" key="10">
    <source>
        <dbReference type="EMBL" id="MDQ0687386.1"/>
    </source>
</evidence>
<evidence type="ECO:0000256" key="6">
    <source>
        <dbReference type="ARBA" id="ARBA00023014"/>
    </source>
</evidence>
<evidence type="ECO:0000256" key="8">
    <source>
        <dbReference type="SAM" id="MobiDB-lite"/>
    </source>
</evidence>
<keyword evidence="2" id="KW-0479">Metal-binding</keyword>
<comment type="caution">
    <text evidence="10">The sequence shown here is derived from an EMBL/GenBank/DDBJ whole genome shotgun (WGS) entry which is preliminary data.</text>
</comment>
<proteinExistence type="predicted"/>
<sequence>MSMHGSRPMPQTRSFPLVAAPRLDSMRELDQTVSTCRACPRLVAWREEAARVKRRAFRDWQCWARPVPGFGPPDAPLAIIGLAPAAHGGNRTGRIFTGDPSGDALYAALYDLGLASQPLATHRGDGMQLYGVRITVPVRCAPPDNRPTTTERDTCTSPRTSRPPAAP</sequence>
<evidence type="ECO:0000256" key="2">
    <source>
        <dbReference type="ARBA" id="ARBA00022723"/>
    </source>
</evidence>
<evidence type="ECO:0000256" key="5">
    <source>
        <dbReference type="ARBA" id="ARBA00023004"/>
    </source>
</evidence>
<evidence type="ECO:0000256" key="7">
    <source>
        <dbReference type="ARBA" id="ARBA00023204"/>
    </source>
</evidence>
<keyword evidence="6" id="KW-0411">Iron-sulfur</keyword>
<accession>A0ABU0QB39</accession>
<feature type="domain" description="Uracil-DNA glycosylase-like" evidence="9">
    <location>
        <begin position="68"/>
        <end position="158"/>
    </location>
</feature>
<keyword evidence="11" id="KW-1185">Reference proteome</keyword>
<reference evidence="10 11" key="1">
    <citation type="submission" date="2023-07" db="EMBL/GenBank/DDBJ databases">
        <title>Comparative genomics of wheat-associated soil bacteria to identify genetic determinants of phenazine resistance.</title>
        <authorList>
            <person name="Mouncey N."/>
        </authorList>
    </citation>
    <scope>NUCLEOTIDE SEQUENCE [LARGE SCALE GENOMIC DNA]</scope>
    <source>
        <strain evidence="10 11">W4I19-2</strain>
    </source>
</reference>
<keyword evidence="7" id="KW-0234">DNA repair</keyword>
<keyword evidence="4" id="KW-0378">Hydrolase</keyword>
<dbReference type="Proteomes" id="UP001243364">
    <property type="component" value="Unassembled WGS sequence"/>
</dbReference>
<evidence type="ECO:0000256" key="1">
    <source>
        <dbReference type="ARBA" id="ARBA00022485"/>
    </source>
</evidence>
<keyword evidence="3" id="KW-0227">DNA damage</keyword>
<dbReference type="EMBL" id="JAUSYA010000001">
    <property type="protein sequence ID" value="MDQ0687386.1"/>
    <property type="molecule type" value="Genomic_DNA"/>
</dbReference>
<keyword evidence="1" id="KW-0004">4Fe-4S</keyword>
<dbReference type="PANTHER" id="PTHR33693">
    <property type="entry name" value="TYPE-5 URACIL-DNA GLYCOSYLASE"/>
    <property type="match status" value="1"/>
</dbReference>